<organism evidence="2 3">
    <name type="scientific">Agrobacterium genomosp. 13 str. CFBP 6927</name>
    <dbReference type="NCBI Taxonomy" id="1183428"/>
    <lineage>
        <taxon>Bacteria</taxon>
        <taxon>Pseudomonadati</taxon>
        <taxon>Pseudomonadota</taxon>
        <taxon>Alphaproteobacteria</taxon>
        <taxon>Hyphomicrobiales</taxon>
        <taxon>Rhizobiaceae</taxon>
        <taxon>Rhizobium/Agrobacterium group</taxon>
        <taxon>Agrobacterium</taxon>
        <taxon>Agrobacterium tumefaciens complex</taxon>
    </lineage>
</organism>
<keyword evidence="1" id="KW-1133">Transmembrane helix</keyword>
<evidence type="ECO:0000313" key="3">
    <source>
        <dbReference type="Proteomes" id="UP000191812"/>
    </source>
</evidence>
<proteinExistence type="predicted"/>
<dbReference type="EMBL" id="FBWH01000011">
    <property type="protein sequence ID" value="CUX15721.1"/>
    <property type="molecule type" value="Genomic_DNA"/>
</dbReference>
<protein>
    <submittedName>
        <fullName evidence="2">Uncharacterized protein</fullName>
    </submittedName>
</protein>
<keyword evidence="3" id="KW-1185">Reference proteome</keyword>
<accession>A0ABM9VCF1</accession>
<evidence type="ECO:0000256" key="1">
    <source>
        <dbReference type="SAM" id="Phobius"/>
    </source>
</evidence>
<feature type="transmembrane region" description="Helical" evidence="1">
    <location>
        <begin position="56"/>
        <end position="83"/>
    </location>
</feature>
<evidence type="ECO:0000313" key="2">
    <source>
        <dbReference type="EMBL" id="CUX15721.1"/>
    </source>
</evidence>
<dbReference type="Proteomes" id="UP000191812">
    <property type="component" value="Unassembled WGS sequence"/>
</dbReference>
<dbReference type="RefSeq" id="WP_139786030.1">
    <property type="nucleotide sequence ID" value="NZ_LT009756.1"/>
</dbReference>
<gene>
    <name evidence="2" type="ORF">AGR13a_Cc190012</name>
</gene>
<comment type="caution">
    <text evidence="2">The sequence shown here is derived from an EMBL/GenBank/DDBJ whole genome shotgun (WGS) entry which is preliminary data.</text>
</comment>
<keyword evidence="1" id="KW-0812">Transmembrane</keyword>
<keyword evidence="1" id="KW-0472">Membrane</keyword>
<feature type="transmembrane region" description="Helical" evidence="1">
    <location>
        <begin position="31"/>
        <end position="49"/>
    </location>
</feature>
<sequence>MRNPKMLLVLAVLLGILPAILRSLDVSPSLFLGISIFALNIGLCLLGATTRYRFWWLGYGVACVLAFVLSGTPSPLSLVAILFTTWKA</sequence>
<reference evidence="2 3" key="1">
    <citation type="submission" date="2016-01" db="EMBL/GenBank/DDBJ databases">
        <authorList>
            <person name="Regsiter A."/>
            <person name="william w."/>
        </authorList>
    </citation>
    <scope>NUCLEOTIDE SEQUENCE [LARGE SCALE GENOMIC DNA]</scope>
    <source>
        <strain evidence="2 3">CFBP 6927</strain>
    </source>
</reference>
<name>A0ABM9VCF1_9HYPH</name>